<keyword evidence="1" id="KW-0547">Nucleotide-binding</keyword>
<evidence type="ECO:0000256" key="3">
    <source>
        <dbReference type="ARBA" id="ARBA00022806"/>
    </source>
</evidence>
<organism evidence="5">
    <name type="scientific">Tetraodon nigroviridis</name>
    <name type="common">Spotted green pufferfish</name>
    <name type="synonym">Chelonodon nigroviridis</name>
    <dbReference type="NCBI Taxonomy" id="99883"/>
    <lineage>
        <taxon>Eukaryota</taxon>
        <taxon>Metazoa</taxon>
        <taxon>Chordata</taxon>
        <taxon>Craniata</taxon>
        <taxon>Vertebrata</taxon>
        <taxon>Euteleostomi</taxon>
        <taxon>Actinopterygii</taxon>
        <taxon>Neopterygii</taxon>
        <taxon>Teleostei</taxon>
        <taxon>Neoteleostei</taxon>
        <taxon>Acanthomorphata</taxon>
        <taxon>Eupercaria</taxon>
        <taxon>Tetraodontiformes</taxon>
        <taxon>Tetradontoidea</taxon>
        <taxon>Tetraodontidae</taxon>
        <taxon>Tetraodon</taxon>
    </lineage>
</organism>
<dbReference type="AlphaFoldDB" id="Q4SEC2"/>
<dbReference type="GO" id="GO:0005524">
    <property type="term" value="F:ATP binding"/>
    <property type="evidence" value="ECO:0007669"/>
    <property type="project" value="UniProtKB-KW"/>
</dbReference>
<dbReference type="PANTHER" id="PTHR45766:SF3">
    <property type="entry name" value="DNA ANNEALING HELICASE AND ENDONUCLEASE ZRANB3"/>
    <property type="match status" value="1"/>
</dbReference>
<accession>Q4SEC2</accession>
<dbReference type="GO" id="GO:0006281">
    <property type="term" value="P:DNA repair"/>
    <property type="evidence" value="ECO:0007669"/>
    <property type="project" value="TreeGrafter"/>
</dbReference>
<dbReference type="GO" id="GO:0004520">
    <property type="term" value="F:DNA endonuclease activity"/>
    <property type="evidence" value="ECO:0007669"/>
    <property type="project" value="TreeGrafter"/>
</dbReference>
<protein>
    <submittedName>
        <fullName evidence="5">(spotted green pufferfish) hypothetical protein</fullName>
    </submittedName>
</protein>
<keyword evidence="4" id="KW-0067">ATP-binding</keyword>
<reference evidence="5" key="1">
    <citation type="journal article" date="2004" name="Nature">
        <title>Genome duplication in the teleost fish Tetraodon nigroviridis reveals the early vertebrate proto-karyotype.</title>
        <authorList>
            <person name="Jaillon O."/>
            <person name="Aury J.-M."/>
            <person name="Brunet F."/>
            <person name="Petit J.-L."/>
            <person name="Stange-Thomann N."/>
            <person name="Mauceli E."/>
            <person name="Bouneau L."/>
            <person name="Fischer C."/>
            <person name="Ozouf-Costaz C."/>
            <person name="Bernot A."/>
            <person name="Nicaud S."/>
            <person name="Jaffe D."/>
            <person name="Fisher S."/>
            <person name="Lutfalla G."/>
            <person name="Dossat C."/>
            <person name="Segurens B."/>
            <person name="Dasilva C."/>
            <person name="Salanoubat M."/>
            <person name="Levy M."/>
            <person name="Boudet N."/>
            <person name="Castellano S."/>
            <person name="Anthouard V."/>
            <person name="Jubin C."/>
            <person name="Castelli V."/>
            <person name="Katinka M."/>
            <person name="Vacherie B."/>
            <person name="Biemont C."/>
            <person name="Skalli Z."/>
            <person name="Cattolico L."/>
            <person name="Poulain J."/>
            <person name="De Berardinis V."/>
            <person name="Cruaud C."/>
            <person name="Duprat S."/>
            <person name="Brottier P."/>
            <person name="Coutanceau J.-P."/>
            <person name="Gouzy J."/>
            <person name="Parra G."/>
            <person name="Lardier G."/>
            <person name="Chapple C."/>
            <person name="McKernan K.J."/>
            <person name="McEwan P."/>
            <person name="Bosak S."/>
            <person name="Kellis M."/>
            <person name="Volff J.-N."/>
            <person name="Guigo R."/>
            <person name="Zody M.C."/>
            <person name="Mesirov J."/>
            <person name="Lindblad-Toh K."/>
            <person name="Birren B."/>
            <person name="Nusbaum C."/>
            <person name="Kahn D."/>
            <person name="Robinson-Rechavi M."/>
            <person name="Laudet V."/>
            <person name="Schachter V."/>
            <person name="Quetier F."/>
            <person name="Saurin W."/>
            <person name="Scarpelli C."/>
            <person name="Wincker P."/>
            <person name="Lander E.S."/>
            <person name="Weissenbach J."/>
            <person name="Roest Crollius H."/>
        </authorList>
    </citation>
    <scope>NUCLEOTIDE SEQUENCE [LARGE SCALE GENOMIC DNA]</scope>
</reference>
<keyword evidence="2" id="KW-0378">Hydrolase</keyword>
<dbReference type="KEGG" id="tng:GSTEN00019623G001"/>
<reference evidence="5" key="2">
    <citation type="submission" date="2004-02" db="EMBL/GenBank/DDBJ databases">
        <authorList>
            <consortium name="Genoscope"/>
            <consortium name="Whitehead Institute Centre for Genome Research"/>
        </authorList>
    </citation>
    <scope>NUCLEOTIDE SEQUENCE</scope>
</reference>
<dbReference type="GO" id="GO:0016787">
    <property type="term" value="F:hydrolase activity"/>
    <property type="evidence" value="ECO:0007669"/>
    <property type="project" value="UniProtKB-KW"/>
</dbReference>
<evidence type="ECO:0000313" key="5">
    <source>
        <dbReference type="EMBL" id="CAG01010.1"/>
    </source>
</evidence>
<evidence type="ECO:0000256" key="2">
    <source>
        <dbReference type="ARBA" id="ARBA00022801"/>
    </source>
</evidence>
<dbReference type="GO" id="GO:0043596">
    <property type="term" value="C:nuclear replication fork"/>
    <property type="evidence" value="ECO:0007669"/>
    <property type="project" value="TreeGrafter"/>
</dbReference>
<dbReference type="GO" id="GO:0004386">
    <property type="term" value="F:helicase activity"/>
    <property type="evidence" value="ECO:0007669"/>
    <property type="project" value="UniProtKB-KW"/>
</dbReference>
<evidence type="ECO:0000256" key="4">
    <source>
        <dbReference type="ARBA" id="ARBA00022840"/>
    </source>
</evidence>
<dbReference type="EMBL" id="CAAE01014622">
    <property type="protein sequence ID" value="CAG01010.1"/>
    <property type="molecule type" value="Genomic_DNA"/>
</dbReference>
<dbReference type="PANTHER" id="PTHR45766">
    <property type="entry name" value="DNA ANNEALING HELICASE AND ENDONUCLEASE ZRANB3 FAMILY MEMBER"/>
    <property type="match status" value="1"/>
</dbReference>
<dbReference type="OrthoDB" id="2801544at2759"/>
<keyword evidence="3" id="KW-0347">Helicase</keyword>
<comment type="caution">
    <text evidence="5">The sequence shown here is derived from an EMBL/GenBank/DDBJ whole genome shotgun (WGS) entry which is preliminary data.</text>
</comment>
<evidence type="ECO:0000256" key="1">
    <source>
        <dbReference type="ARBA" id="ARBA00022741"/>
    </source>
</evidence>
<proteinExistence type="predicted"/>
<name>Q4SEC2_TETNG</name>
<sequence length="61" mass="6714">MDKNGPQTFGCDPRWSQQLSGLPHKLQKHLMPFQRKGVAFALSKNGRCMIADEVSTPNAGS</sequence>
<dbReference type="GO" id="GO:0031297">
    <property type="term" value="P:replication fork processing"/>
    <property type="evidence" value="ECO:0007669"/>
    <property type="project" value="TreeGrafter"/>
</dbReference>
<gene>
    <name evidence="5" type="ORF">GSTENG00019623001</name>
</gene>